<keyword evidence="1" id="KW-0812">Transmembrane</keyword>
<reference evidence="3" key="1">
    <citation type="submission" date="2016-11" db="UniProtKB">
        <authorList>
            <consortium name="WormBaseParasite"/>
        </authorList>
    </citation>
    <scope>IDENTIFICATION</scope>
</reference>
<name>A0A1I8AZV7_MELHA</name>
<evidence type="ECO:0000313" key="3">
    <source>
        <dbReference type="WBParaSite" id="MhA1_Contig1109.frz3.gene12"/>
    </source>
</evidence>
<dbReference type="AlphaFoldDB" id="A0A1I8AZV7"/>
<sequence length="82" mass="9442">MNLSAKYNRTANNVNRTQNLNFMHSNACRWLYVKVDKYKHDTDGQIKAKAATFGGFIGGLSLGWLLYYGESRNFVRPQMSDF</sequence>
<accession>A0A1I8AZV7</accession>
<proteinExistence type="predicted"/>
<feature type="transmembrane region" description="Helical" evidence="1">
    <location>
        <begin position="50"/>
        <end position="69"/>
    </location>
</feature>
<organism evidence="2 3">
    <name type="scientific">Meloidogyne hapla</name>
    <name type="common">Root-knot nematode worm</name>
    <dbReference type="NCBI Taxonomy" id="6305"/>
    <lineage>
        <taxon>Eukaryota</taxon>
        <taxon>Metazoa</taxon>
        <taxon>Ecdysozoa</taxon>
        <taxon>Nematoda</taxon>
        <taxon>Chromadorea</taxon>
        <taxon>Rhabditida</taxon>
        <taxon>Tylenchina</taxon>
        <taxon>Tylenchomorpha</taxon>
        <taxon>Tylenchoidea</taxon>
        <taxon>Meloidogynidae</taxon>
        <taxon>Meloidogyninae</taxon>
        <taxon>Meloidogyne</taxon>
    </lineage>
</organism>
<keyword evidence="1" id="KW-1133">Transmembrane helix</keyword>
<dbReference type="Proteomes" id="UP000095281">
    <property type="component" value="Unplaced"/>
</dbReference>
<protein>
    <submittedName>
        <fullName evidence="3">Uncharacterized protein</fullName>
    </submittedName>
</protein>
<dbReference type="WBParaSite" id="MhA1_Contig1109.frz3.gene12">
    <property type="protein sequence ID" value="MhA1_Contig1109.frz3.gene12"/>
    <property type="gene ID" value="MhA1_Contig1109.frz3.gene12"/>
</dbReference>
<keyword evidence="1" id="KW-0472">Membrane</keyword>
<evidence type="ECO:0000256" key="1">
    <source>
        <dbReference type="SAM" id="Phobius"/>
    </source>
</evidence>
<keyword evidence="2" id="KW-1185">Reference proteome</keyword>
<evidence type="ECO:0000313" key="2">
    <source>
        <dbReference type="Proteomes" id="UP000095281"/>
    </source>
</evidence>